<reference evidence="3" key="1">
    <citation type="submission" date="2021-01" db="EMBL/GenBank/DDBJ databases">
        <authorList>
            <person name="Corre E."/>
            <person name="Pelletier E."/>
            <person name="Niang G."/>
            <person name="Scheremetjew M."/>
            <person name="Finn R."/>
            <person name="Kale V."/>
            <person name="Holt S."/>
            <person name="Cochrane G."/>
            <person name="Meng A."/>
            <person name="Brown T."/>
            <person name="Cohen L."/>
        </authorList>
    </citation>
    <scope>NUCLEOTIDE SEQUENCE</scope>
    <source>
        <strain evidence="3">CCCM811</strain>
    </source>
</reference>
<proteinExistence type="predicted"/>
<evidence type="ECO:0000313" key="3">
    <source>
        <dbReference type="EMBL" id="CAE0668660.1"/>
    </source>
</evidence>
<sequence length="236" mass="27338">MPPRCAGWCIATLLLWTATGVEDEEDDQPCVVPRGKKIRREGFEKMPFNILGVDVNLPTPQEVFPFAAPTPVKPRTSPKKPKGRIAKQIAREERRRKLQIERAKAFVAEGRQPRKRLKKRPDYEHNDTAELMVYKEVVDEIYAEFKAREPQAFRRMEAYVKAYPPQNRDPSRIPHQLRDMGATNPKELKALKALTQKTDKNEAQHRRAMNNNRQGGGRGKKPQRPPKVKLKRKPKY</sequence>
<feature type="compositionally biased region" description="Basic residues" evidence="1">
    <location>
        <begin position="76"/>
        <end position="85"/>
    </location>
</feature>
<feature type="signal peptide" evidence="2">
    <location>
        <begin position="1"/>
        <end position="23"/>
    </location>
</feature>
<evidence type="ECO:0000256" key="1">
    <source>
        <dbReference type="SAM" id="MobiDB-lite"/>
    </source>
</evidence>
<keyword evidence="2" id="KW-0732">Signal</keyword>
<evidence type="ECO:0000256" key="2">
    <source>
        <dbReference type="SAM" id="SignalP"/>
    </source>
</evidence>
<evidence type="ECO:0008006" key="4">
    <source>
        <dbReference type="Google" id="ProtNLM"/>
    </source>
</evidence>
<feature type="chain" id="PRO_5031331401" description="Ribosome biogenesis protein NOP53" evidence="2">
    <location>
        <begin position="24"/>
        <end position="236"/>
    </location>
</feature>
<feature type="region of interest" description="Disordered" evidence="1">
    <location>
        <begin position="164"/>
        <end position="236"/>
    </location>
</feature>
<dbReference type="EMBL" id="HBIV01028341">
    <property type="protein sequence ID" value="CAE0668660.1"/>
    <property type="molecule type" value="Transcribed_RNA"/>
</dbReference>
<feature type="region of interest" description="Disordered" evidence="1">
    <location>
        <begin position="67"/>
        <end position="88"/>
    </location>
</feature>
<accession>A0A7S3Z1F2</accession>
<gene>
    <name evidence="3" type="ORF">LGLO00237_LOCUS20285</name>
</gene>
<dbReference type="AlphaFoldDB" id="A0A7S3Z1F2"/>
<organism evidence="3">
    <name type="scientific">Lotharella globosa</name>
    <dbReference type="NCBI Taxonomy" id="91324"/>
    <lineage>
        <taxon>Eukaryota</taxon>
        <taxon>Sar</taxon>
        <taxon>Rhizaria</taxon>
        <taxon>Cercozoa</taxon>
        <taxon>Chlorarachniophyceae</taxon>
        <taxon>Lotharella</taxon>
    </lineage>
</organism>
<name>A0A7S3Z1F2_9EUKA</name>
<protein>
    <recommendedName>
        <fullName evidence="4">Ribosome biogenesis protein NOP53</fullName>
    </recommendedName>
</protein>
<feature type="compositionally biased region" description="Basic residues" evidence="1">
    <location>
        <begin position="218"/>
        <end position="236"/>
    </location>
</feature>
<feature type="compositionally biased region" description="Basic and acidic residues" evidence="1">
    <location>
        <begin position="169"/>
        <end position="178"/>
    </location>
</feature>